<feature type="non-terminal residue" evidence="1">
    <location>
        <position position="1128"/>
    </location>
</feature>
<organism evidence="1">
    <name type="scientific">Dendroctonus ponderosae</name>
    <name type="common">Mountain pine beetle</name>
    <dbReference type="NCBI Taxonomy" id="77166"/>
    <lineage>
        <taxon>Eukaryota</taxon>
        <taxon>Metazoa</taxon>
        <taxon>Ecdysozoa</taxon>
        <taxon>Arthropoda</taxon>
        <taxon>Hexapoda</taxon>
        <taxon>Insecta</taxon>
        <taxon>Pterygota</taxon>
        <taxon>Neoptera</taxon>
        <taxon>Endopterygota</taxon>
        <taxon>Coleoptera</taxon>
        <taxon>Polyphaga</taxon>
        <taxon>Cucujiformia</taxon>
        <taxon>Curculionidae</taxon>
        <taxon>Scolytinae</taxon>
        <taxon>Dendroctonus</taxon>
    </lineage>
</organism>
<dbReference type="HOGENOM" id="CLU_279472_0_0_1"/>
<evidence type="ECO:0000313" key="1">
    <source>
        <dbReference type="EMBL" id="ENN74573.1"/>
    </source>
</evidence>
<sequence>MLITRKFFRGQIVHEEHPGVIAHAAPIYGHVSPVVAHSAPVVAHAAPATVVAHSSAYGHEGVLIAGPSGQISTGYAAHAVPASVHAYGAAGYGHEGQYVPDHLESLYDDGSYKPHIFYLAILFMSISYGAVLPQQRMATNIEGPSSQSRIVGPDGSVIMADNPGGRIIHQETLGVFEPVGRFVGPQLLNPTAPGQLAHKAIDAAILGPSIGAAQDTHSVDHGTEIGAVHAADKSTVVITFVACVAAANAGWLQGPSAHIIQGPSSKTTLVGPEGSIISAHAPGGQIVHEEHPGVIAHAAPVYGHVAPVVAHSVPVVAHAASATVIAHSSAYGHEGVLVAGPSGQISTGYSAHAVPASVHAYGAVGYGHEGQYVPDHIESLYDDGSYKPHVVISIVALAAFANAGVLVGPSAKIIQGPSSRTTLVGPEGSVISAVAPGGQIIHEETPGVVAEVAPVVSYAAPIVARPAPVITYAAPVVAPVAPVVAKASTVVAHSSAYESDSVVVAGPSGIILSGKSAHVAPVVAHSAPVVAQAAPVLTYSVPILSHEIDNNGHEGQYVVISIVALAAFANAGVLVGPSAKIIQGPSSRTTLVGPEGSVVISVVALAAFANAGILVGPSAKIIQGPSSRTTLVGPEGSVISAVAPGGQIIHEETPGVVAEVAPVASYAAPIVVKPAPVVTYAAPVVAPVAPVLAKAPTVVAHSSAYESDNVVVAGPSGSIVVGKSAHVAPIVSHIAPVVAHAAPVLTYSAPVVSYDIDNNGPEGQYVFVALFACLAIANAGTILAGSSAKIIQGPSTRTTVVGPDGSSISSSSPGGSIIQEDIPGVVAETAPVIAAAPAVAYSAPIAYSAPAAQLAYSAAAAPIAYSAAAAPLAYTAAAAPLAYSAGAPYVAAYSAPLAYQAPLAYSAGPLAYSAGLVAEKQLDTVVAGPSGTIATSKTVNQYHKSIVIDQVNKEPAINMNTITFTAFFACLAAANAGYYSPSAEIIQGPSSKTTLIGPEGSIISAYAPGGKILHEEHPGYVAETAPVQAYAAHSPVVSYASHVPVATYAAHSPVLASAPLSLAYSAPLALGHETHLSKYGSQISHGGYAAPVSSYAAYAPVVSSDYGYYGGEHGIYGGEHGVYGGEHG</sequence>
<protein>
    <submittedName>
        <fullName evidence="1">Uncharacterized protein</fullName>
    </submittedName>
</protein>
<name>N6TA31_DENPD</name>
<dbReference type="OrthoDB" id="6748340at2759"/>
<dbReference type="AlphaFoldDB" id="N6TA31"/>
<accession>N6TA31</accession>
<reference evidence="1" key="1">
    <citation type="journal article" date="2013" name="Genome Biol.">
        <title>Draft genome of the mountain pine beetle, Dendroctonus ponderosae Hopkins, a major forest pest.</title>
        <authorList>
            <person name="Keeling C.I."/>
            <person name="Yuen M.M."/>
            <person name="Liao N.Y."/>
            <person name="Docking T.R."/>
            <person name="Chan S.K."/>
            <person name="Taylor G.A."/>
            <person name="Palmquist D.L."/>
            <person name="Jackman S.D."/>
            <person name="Nguyen A."/>
            <person name="Li M."/>
            <person name="Henderson H."/>
            <person name="Janes J.K."/>
            <person name="Zhao Y."/>
            <person name="Pandoh P."/>
            <person name="Moore R."/>
            <person name="Sperling F.A."/>
            <person name="Huber D.P."/>
            <person name="Birol I."/>
            <person name="Jones S.J."/>
            <person name="Bohlmann J."/>
        </authorList>
    </citation>
    <scope>NUCLEOTIDE SEQUENCE</scope>
</reference>
<dbReference type="OMA" id="YGHEGQY"/>
<proteinExistence type="predicted"/>
<dbReference type="EMBL" id="KB741039">
    <property type="protein sequence ID" value="ENN74573.1"/>
    <property type="molecule type" value="Genomic_DNA"/>
</dbReference>
<feature type="non-terminal residue" evidence="1">
    <location>
        <position position="1"/>
    </location>
</feature>
<gene>
    <name evidence="1" type="ORF">YQE_08895</name>
</gene>